<dbReference type="EMBL" id="BPFH01000006">
    <property type="protein sequence ID" value="GIT96402.1"/>
    <property type="molecule type" value="Genomic_DNA"/>
</dbReference>
<evidence type="ECO:0000256" key="1">
    <source>
        <dbReference type="SAM" id="MobiDB-lite"/>
    </source>
</evidence>
<feature type="region of interest" description="Disordered" evidence="1">
    <location>
        <begin position="114"/>
        <end position="138"/>
    </location>
</feature>
<evidence type="ECO:0000313" key="2">
    <source>
        <dbReference type="EMBL" id="GIT96402.1"/>
    </source>
</evidence>
<gene>
    <name evidence="2" type="ORF">JANAI62_30250</name>
</gene>
<name>A0ABQ4NQP2_9RHOB</name>
<dbReference type="RefSeq" id="WP_220749902.1">
    <property type="nucleotide sequence ID" value="NZ_BPFH01000006.1"/>
</dbReference>
<evidence type="ECO:0000313" key="3">
    <source>
        <dbReference type="Proteomes" id="UP000786693"/>
    </source>
</evidence>
<comment type="caution">
    <text evidence="2">The sequence shown here is derived from an EMBL/GenBank/DDBJ whole genome shotgun (WGS) entry which is preliminary data.</text>
</comment>
<keyword evidence="3" id="KW-1185">Reference proteome</keyword>
<feature type="region of interest" description="Disordered" evidence="1">
    <location>
        <begin position="1"/>
        <end position="31"/>
    </location>
</feature>
<organism evidence="2 3">
    <name type="scientific">Jannaschia pagri</name>
    <dbReference type="NCBI Taxonomy" id="2829797"/>
    <lineage>
        <taxon>Bacteria</taxon>
        <taxon>Pseudomonadati</taxon>
        <taxon>Pseudomonadota</taxon>
        <taxon>Alphaproteobacteria</taxon>
        <taxon>Rhodobacterales</taxon>
        <taxon>Roseobacteraceae</taxon>
        <taxon>Jannaschia</taxon>
    </lineage>
</organism>
<proteinExistence type="predicted"/>
<evidence type="ECO:0008006" key="4">
    <source>
        <dbReference type="Google" id="ProtNLM"/>
    </source>
</evidence>
<protein>
    <recommendedName>
        <fullName evidence="4">Translocase</fullName>
    </recommendedName>
</protein>
<accession>A0ABQ4NQP2</accession>
<sequence>MTDDDLNDVPEPLVKAPGPAARRRAERAAAKAAPASVSGRLLARFKRRDVRRRTAAILLLTASAAVGWSVLGSNESQDVAQGLTNVLDAKVLDDAMPGAAMPTLLTAAAPNLPQAEDLPEDEPQSADASAPATSTVADGLPALTDLRETQAVLGEGDCAITVDAMSLAAATIAMDISAPCDAGSRVDVVQSDLQFAIVLDEAGTATLQMPALSDEPAVAILVADRDPLSFQTEAVDVRGYHRAILYWQGSAGLELHAFEGEASYGDDGHVGPEAPRTIAHALSGNGGFLTPLGDPGIEDARLALVYTLPAGLDATLSIEAPVTEANCAQDIYGGTIQVGPGIPVVTQDITMTMPTCEAVGDYVMLGNLMQPIAVASTE</sequence>
<dbReference type="Proteomes" id="UP000786693">
    <property type="component" value="Unassembled WGS sequence"/>
</dbReference>
<reference evidence="2 3" key="1">
    <citation type="submission" date="2021-05" db="EMBL/GenBank/DDBJ databases">
        <title>Bacteria Genome sequencing.</title>
        <authorList>
            <person name="Takabe Y."/>
            <person name="Nakajima Y."/>
            <person name="Suzuki S."/>
            <person name="Shiozaki T."/>
        </authorList>
    </citation>
    <scope>NUCLEOTIDE SEQUENCE [LARGE SCALE GENOMIC DNA]</scope>
    <source>
        <strain evidence="2 3">AI_62</strain>
    </source>
</reference>